<dbReference type="GO" id="GO:0003924">
    <property type="term" value="F:GTPase activity"/>
    <property type="evidence" value="ECO:0007669"/>
    <property type="project" value="UniProtKB-UniRule"/>
</dbReference>
<evidence type="ECO:0000259" key="9">
    <source>
        <dbReference type="PROSITE" id="PS51722"/>
    </source>
</evidence>
<reference evidence="10 11" key="1">
    <citation type="journal article" date="2016" name="Environ. Microbiol.">
        <title>Genomic resolution of a cold subsurface aquifer community provides metabolic insights for novel microbes adapted to high CO concentrations.</title>
        <authorList>
            <person name="Probst A.J."/>
            <person name="Castelle C.J."/>
            <person name="Singh A."/>
            <person name="Brown C.T."/>
            <person name="Anantharaman K."/>
            <person name="Sharon I."/>
            <person name="Hug L.A."/>
            <person name="Burstein D."/>
            <person name="Emerson J.B."/>
            <person name="Thomas B.C."/>
            <person name="Banfield J.F."/>
        </authorList>
    </citation>
    <scope>NUCLEOTIDE SEQUENCE [LARGE SCALE GENOMIC DNA]</scope>
    <source>
        <strain evidence="10">CG1_02_42_45</strain>
    </source>
</reference>
<dbReference type="Gene3D" id="3.40.50.10050">
    <property type="entry name" value="Translation initiation factor IF- 2, domain 3"/>
    <property type="match status" value="1"/>
</dbReference>
<evidence type="ECO:0000256" key="1">
    <source>
        <dbReference type="ARBA" id="ARBA00007733"/>
    </source>
</evidence>
<dbReference type="Pfam" id="PF11987">
    <property type="entry name" value="IF-2"/>
    <property type="match status" value="1"/>
</dbReference>
<dbReference type="InterPro" id="IPR044145">
    <property type="entry name" value="IF2_II"/>
</dbReference>
<evidence type="ECO:0000256" key="3">
    <source>
        <dbReference type="ARBA" id="ARBA00022540"/>
    </source>
</evidence>
<dbReference type="Proteomes" id="UP000182753">
    <property type="component" value="Unassembled WGS sequence"/>
</dbReference>
<dbReference type="FunFam" id="3.40.50.10050:FF:000001">
    <property type="entry name" value="Translation initiation factor IF-2"/>
    <property type="match status" value="1"/>
</dbReference>
<dbReference type="GO" id="GO:0003743">
    <property type="term" value="F:translation initiation factor activity"/>
    <property type="evidence" value="ECO:0007669"/>
    <property type="project" value="UniProtKB-UniRule"/>
</dbReference>
<evidence type="ECO:0000256" key="8">
    <source>
        <dbReference type="RuleBase" id="RU000644"/>
    </source>
</evidence>
<evidence type="ECO:0000313" key="10">
    <source>
        <dbReference type="EMBL" id="OIN89110.1"/>
    </source>
</evidence>
<dbReference type="PANTHER" id="PTHR43381:SF4">
    <property type="entry name" value="EUKARYOTIC TRANSLATION INITIATION FACTOR 5B"/>
    <property type="match status" value="1"/>
</dbReference>
<keyword evidence="6 7" id="KW-0342">GTP-binding</keyword>
<dbReference type="InterPro" id="IPR023115">
    <property type="entry name" value="TIF_IF2_dom3"/>
</dbReference>
<gene>
    <name evidence="7" type="primary">infB</name>
    <name evidence="10" type="ORF">AUJ40_02380</name>
</gene>
<keyword evidence="5 7" id="KW-0648">Protein biosynthesis</keyword>
<dbReference type="HAMAP" id="MF_00100_B">
    <property type="entry name" value="IF_2_B"/>
    <property type="match status" value="1"/>
</dbReference>
<dbReference type="CDD" id="cd01887">
    <property type="entry name" value="IF2_eIF5B"/>
    <property type="match status" value="1"/>
</dbReference>
<dbReference type="InterPro" id="IPR009000">
    <property type="entry name" value="Transl_B-barrel_sf"/>
</dbReference>
<evidence type="ECO:0000256" key="2">
    <source>
        <dbReference type="ARBA" id="ARBA00020675"/>
    </source>
</evidence>
<dbReference type="InterPro" id="IPR000178">
    <property type="entry name" value="TF_IF2_bacterial-like"/>
</dbReference>
<accession>A0A1J4RT85</accession>
<evidence type="ECO:0000313" key="11">
    <source>
        <dbReference type="Proteomes" id="UP000182753"/>
    </source>
</evidence>
<feature type="binding site" evidence="7">
    <location>
        <begin position="132"/>
        <end position="139"/>
    </location>
    <ligand>
        <name>GTP</name>
        <dbReference type="ChEBI" id="CHEBI:37565"/>
    </ligand>
</feature>
<dbReference type="InterPro" id="IPR027417">
    <property type="entry name" value="P-loop_NTPase"/>
</dbReference>
<dbReference type="Pfam" id="PF22042">
    <property type="entry name" value="EF-G_D2"/>
    <property type="match status" value="1"/>
</dbReference>
<comment type="caution">
    <text evidence="10">The sequence shown here is derived from an EMBL/GenBank/DDBJ whole genome shotgun (WGS) entry which is preliminary data.</text>
</comment>
<dbReference type="GO" id="GO:0005737">
    <property type="term" value="C:cytoplasm"/>
    <property type="evidence" value="ECO:0007669"/>
    <property type="project" value="UniProtKB-SubCell"/>
</dbReference>
<dbReference type="EMBL" id="MNUJ01000049">
    <property type="protein sequence ID" value="OIN89110.1"/>
    <property type="molecule type" value="Genomic_DNA"/>
</dbReference>
<comment type="subcellular location">
    <subcellularLocation>
        <location evidence="7">Cytoplasm</location>
    </subcellularLocation>
</comment>
<dbReference type="Pfam" id="PF00009">
    <property type="entry name" value="GTP_EFTU"/>
    <property type="match status" value="1"/>
</dbReference>
<comment type="similarity">
    <text evidence="1 7 8">Belongs to the TRAFAC class translation factor GTPase superfamily. Classic translation factor GTPase family. IF-2 subfamily.</text>
</comment>
<dbReference type="InterPro" id="IPR000795">
    <property type="entry name" value="T_Tr_GTP-bd_dom"/>
</dbReference>
<comment type="function">
    <text evidence="7 8">One of the essential components for the initiation of protein synthesis. Protects formylmethionyl-tRNA from spontaneous hydrolysis and promotes its binding to the 30S ribosomal subunits. Also involved in the hydrolysis of GTP during the formation of the 70S ribosomal complex.</text>
</comment>
<dbReference type="CDD" id="cd03702">
    <property type="entry name" value="IF2_mtIF2_II"/>
    <property type="match status" value="1"/>
</dbReference>
<dbReference type="InterPro" id="IPR005225">
    <property type="entry name" value="Small_GTP-bd"/>
</dbReference>
<evidence type="ECO:0000256" key="4">
    <source>
        <dbReference type="ARBA" id="ARBA00022741"/>
    </source>
</evidence>
<keyword evidence="3 7" id="KW-0396">Initiation factor</keyword>
<organism evidence="10 11">
    <name type="scientific">Candidatus Berkelbacteria bacterium CG1_02_42_45</name>
    <dbReference type="NCBI Taxonomy" id="1805036"/>
    <lineage>
        <taxon>Bacteria</taxon>
        <taxon>Candidatus Berkelbacteria</taxon>
    </lineage>
</organism>
<evidence type="ECO:0000256" key="5">
    <source>
        <dbReference type="ARBA" id="ARBA00022917"/>
    </source>
</evidence>
<dbReference type="Gene3D" id="3.40.50.300">
    <property type="entry name" value="P-loop containing nucleotide triphosphate hydrolases"/>
    <property type="match status" value="1"/>
</dbReference>
<dbReference type="SUPFAM" id="SSF52156">
    <property type="entry name" value="Initiation factor IF2/eIF5b, domain 3"/>
    <property type="match status" value="1"/>
</dbReference>
<dbReference type="InterPro" id="IPR053905">
    <property type="entry name" value="EF-G-like_DII"/>
</dbReference>
<keyword evidence="7" id="KW-0963">Cytoplasm</keyword>
<dbReference type="PRINTS" id="PR00315">
    <property type="entry name" value="ELONGATNFCT"/>
</dbReference>
<dbReference type="FunFam" id="3.40.50.300:FF:000019">
    <property type="entry name" value="Translation initiation factor IF-2"/>
    <property type="match status" value="1"/>
</dbReference>
<sequence>MVYKKRKLSKKEQKAFDKKAVISVSREQTNINEKSEVKAKKKVAIPEIISVKDFAERSELPVTEVISELIKNGVLANINENIDYDTAAIIGDDLGIEIVKEKAGPEGEAAEKIVMKASKSLKPRPPVVTIMGHVDHGKTTLLDKIRETHVAAGESGGITQHISAYQIDIPDPANKKKIHSITFIDTPGHSAFSTMRSHGASIADIVVLIVAADDGVMPQTKEIIEHAKAHKIPIIVAINKVDLPNADVIKVQQQLSEYELIGEDWGGKTVIVKISAKTGEGLDQLLEMIILQTDMMELLADPTAPATAMVIESHMHKGAGALAVVLIENGTLHLGDPIAVGSVYGKVRILEDFKEHPIKNAGPSMPVRVAGLQSVPNFADRLISFTSEHEAKEAAEKYLERSRVRKYATAKTISKDDKGIKTLNLIIKADVAGSLEAIRKSISELKHPQAQIKIISEGVGAVAESDATMAAATGAMILGFRVTISLPAKKIIEKEKITALTYEVIYELVDDIKKILQDMLPPIINEVETGRGEILAEFRNDKKSVVIGIRVLEGEFRSSDLAKVIADKKEIWRGKIESIRRGKEQVSQVAAGIEAGIGLSVGANYSIGDKVVAFRIEETKQTL</sequence>
<dbReference type="Gene3D" id="2.40.30.10">
    <property type="entry name" value="Translation factors"/>
    <property type="match status" value="2"/>
</dbReference>
<proteinExistence type="inferred from homology"/>
<evidence type="ECO:0000256" key="7">
    <source>
        <dbReference type="HAMAP-Rule" id="MF_00100"/>
    </source>
</evidence>
<dbReference type="SUPFAM" id="SSF52540">
    <property type="entry name" value="P-loop containing nucleoside triphosphate hydrolases"/>
    <property type="match status" value="1"/>
</dbReference>
<dbReference type="AlphaFoldDB" id="A0A1J4RT85"/>
<dbReference type="PANTHER" id="PTHR43381">
    <property type="entry name" value="TRANSLATION INITIATION FACTOR IF-2-RELATED"/>
    <property type="match status" value="1"/>
</dbReference>
<protein>
    <recommendedName>
        <fullName evidence="2 7">Translation initiation factor IF-2</fullName>
    </recommendedName>
</protein>
<keyword evidence="4 7" id="KW-0547">Nucleotide-binding</keyword>
<dbReference type="NCBIfam" id="TIGR00231">
    <property type="entry name" value="small_GTP"/>
    <property type="match status" value="1"/>
</dbReference>
<dbReference type="InterPro" id="IPR015760">
    <property type="entry name" value="TIF_IF2"/>
</dbReference>
<comment type="caution">
    <text evidence="7">Lacks conserved residue(s) required for the propagation of feature annotation.</text>
</comment>
<dbReference type="NCBIfam" id="TIGR00487">
    <property type="entry name" value="IF-2"/>
    <property type="match status" value="1"/>
</dbReference>
<dbReference type="Pfam" id="PF04760">
    <property type="entry name" value="IF2_N"/>
    <property type="match status" value="1"/>
</dbReference>
<dbReference type="SUPFAM" id="SSF50447">
    <property type="entry name" value="Translation proteins"/>
    <property type="match status" value="2"/>
</dbReference>
<dbReference type="InterPro" id="IPR006847">
    <property type="entry name" value="IF2_N"/>
</dbReference>
<dbReference type="GO" id="GO:0005525">
    <property type="term" value="F:GTP binding"/>
    <property type="evidence" value="ECO:0007669"/>
    <property type="project" value="UniProtKB-KW"/>
</dbReference>
<name>A0A1J4RT85_9BACT</name>
<feature type="binding site" evidence="7">
    <location>
        <begin position="185"/>
        <end position="189"/>
    </location>
    <ligand>
        <name>GTP</name>
        <dbReference type="ChEBI" id="CHEBI:37565"/>
    </ligand>
</feature>
<feature type="binding site" evidence="7">
    <location>
        <begin position="239"/>
        <end position="242"/>
    </location>
    <ligand>
        <name>GTP</name>
        <dbReference type="ChEBI" id="CHEBI:37565"/>
    </ligand>
</feature>
<feature type="domain" description="Tr-type G" evidence="9">
    <location>
        <begin position="123"/>
        <end position="299"/>
    </location>
</feature>
<dbReference type="PROSITE" id="PS51722">
    <property type="entry name" value="G_TR_2"/>
    <property type="match status" value="1"/>
</dbReference>
<dbReference type="InterPro" id="IPR036925">
    <property type="entry name" value="TIF_IF2_dom3_sf"/>
</dbReference>
<evidence type="ECO:0000256" key="6">
    <source>
        <dbReference type="ARBA" id="ARBA00023134"/>
    </source>
</evidence>